<keyword evidence="3" id="KW-1185">Reference proteome</keyword>
<keyword evidence="1" id="KW-1133">Transmembrane helix</keyword>
<feature type="transmembrane region" description="Helical" evidence="1">
    <location>
        <begin position="172"/>
        <end position="192"/>
    </location>
</feature>
<feature type="transmembrane region" description="Helical" evidence="1">
    <location>
        <begin position="138"/>
        <end position="160"/>
    </location>
</feature>
<evidence type="ECO:0000256" key="1">
    <source>
        <dbReference type="SAM" id="Phobius"/>
    </source>
</evidence>
<keyword evidence="1" id="KW-0812">Transmembrane</keyword>
<evidence type="ECO:0000313" key="3">
    <source>
        <dbReference type="Proteomes" id="UP001218638"/>
    </source>
</evidence>
<reference evidence="2" key="1">
    <citation type="submission" date="2023-03" db="EMBL/GenBank/DDBJ databases">
        <title>Lomoglobus Profundus gen. nov., sp. nov., a novel member of the phylum Verrucomicrobia, isolated from deep-marine sediment of South China Sea.</title>
        <authorList>
            <person name="Ahmad T."/>
            <person name="Ishaq S.E."/>
            <person name="Wang F."/>
        </authorList>
    </citation>
    <scope>NUCLEOTIDE SEQUENCE</scope>
    <source>
        <strain evidence="2">LMO-M01</strain>
    </source>
</reference>
<protein>
    <recommendedName>
        <fullName evidence="4">DUF2238 domain-containing protein</fullName>
    </recommendedName>
</protein>
<sequence length="268" mass="30451">MTISPPAAPESQPARQRSARWETGTFFHGHLRRFRLRPAAASGVLTTMPQRTIHKRLTIALQTVLVIGAGLAVYERQWLTLATTCAIIFLTFLPVLLGKRFRVFIPPEFECMATVFVFASLFLGEVRGYYGRFWWWDISLHTASGFLLGIVGFLLVYVLNEKEEIDVHMTPGFVALFAFMFAVGMGAVWEIFEYGMDLFFGLDMQKEMFGDPSGLTDTMWDLIVDTIGAAVISILGFGYLKNWGSHSFLEQWIVAFVRSNPRLFRRKP</sequence>
<feature type="transmembrane region" description="Helical" evidence="1">
    <location>
        <begin position="80"/>
        <end position="97"/>
    </location>
</feature>
<proteinExistence type="predicted"/>
<feature type="transmembrane region" description="Helical" evidence="1">
    <location>
        <begin position="109"/>
        <end position="126"/>
    </location>
</feature>
<dbReference type="KEGG" id="slom:PXH66_22850"/>
<dbReference type="Pfam" id="PF09997">
    <property type="entry name" value="DUF2238"/>
    <property type="match status" value="1"/>
</dbReference>
<feature type="transmembrane region" description="Helical" evidence="1">
    <location>
        <begin position="222"/>
        <end position="240"/>
    </location>
</feature>
<dbReference type="InterPro" id="IPR014509">
    <property type="entry name" value="YjdF-like"/>
</dbReference>
<name>A0AAE9ZW27_9BACT</name>
<dbReference type="EMBL" id="CP119075">
    <property type="protein sequence ID" value="WED65187.1"/>
    <property type="molecule type" value="Genomic_DNA"/>
</dbReference>
<gene>
    <name evidence="2" type="ORF">PXH66_22850</name>
</gene>
<accession>A0AAE9ZW27</accession>
<dbReference type="AlphaFoldDB" id="A0AAE9ZW27"/>
<evidence type="ECO:0000313" key="2">
    <source>
        <dbReference type="EMBL" id="WED65187.1"/>
    </source>
</evidence>
<evidence type="ECO:0008006" key="4">
    <source>
        <dbReference type="Google" id="ProtNLM"/>
    </source>
</evidence>
<organism evidence="2 3">
    <name type="scientific">Synoicihabitans lomoniglobus</name>
    <dbReference type="NCBI Taxonomy" id="2909285"/>
    <lineage>
        <taxon>Bacteria</taxon>
        <taxon>Pseudomonadati</taxon>
        <taxon>Verrucomicrobiota</taxon>
        <taxon>Opitutia</taxon>
        <taxon>Opitutales</taxon>
        <taxon>Opitutaceae</taxon>
        <taxon>Synoicihabitans</taxon>
    </lineage>
</organism>
<feature type="transmembrane region" description="Helical" evidence="1">
    <location>
        <begin position="57"/>
        <end position="74"/>
    </location>
</feature>
<dbReference type="Proteomes" id="UP001218638">
    <property type="component" value="Chromosome"/>
</dbReference>
<keyword evidence="1" id="KW-0472">Membrane</keyword>